<dbReference type="EMBL" id="AC138004">
    <property type="protein sequence ID" value="AAT78824.1"/>
    <property type="molecule type" value="Genomic_DNA"/>
</dbReference>
<reference evidence="3" key="6">
    <citation type="journal article" date="2008" name="Nucleic Acids Res.">
        <title>The rice annotation project database (RAP-DB): 2008 update.</title>
        <authorList>
            <consortium name="The rice annotation project (RAP)"/>
        </authorList>
    </citation>
    <scope>GENOME REANNOTATION</scope>
    <source>
        <strain evidence="3">cv. Nipponbare</strain>
    </source>
</reference>
<protein>
    <submittedName>
        <fullName evidence="1">Uncharacterized protein</fullName>
    </submittedName>
</protein>
<gene>
    <name evidence="1" type="ORF">OSJNBa0092N01.18</name>
    <name evidence="2" type="ORF">OSJNBb0023J24.20</name>
</gene>
<reference evidence="2" key="1">
    <citation type="submission" date="2004-07" db="EMBL/GenBank/DDBJ databases">
        <authorList>
            <person name="Buell R."/>
            <person name="Liu J."/>
            <person name="Childs K."/>
            <person name="Zaborsky J."/>
            <person name="Tallon L."/>
            <person name="Wirtz U."/>
            <person name="Wei F."/>
            <person name="Kuang H."/>
            <person name="Zhang P."/>
            <person name="Marano M."/>
            <person name="Baker B."/>
        </authorList>
    </citation>
    <scope>NUCLEOTIDE SEQUENCE</scope>
</reference>
<evidence type="ECO:0000313" key="3">
    <source>
        <dbReference type="Proteomes" id="UP000000763"/>
    </source>
</evidence>
<reference evidence="3" key="2">
    <citation type="journal article" date="2005" name="Nature">
        <title>The map-based sequence of the rice genome.</title>
        <authorList>
            <consortium name="International rice genome sequencing project (IRGSP)"/>
            <person name="Matsumoto T."/>
            <person name="Wu J."/>
            <person name="Kanamori H."/>
            <person name="Katayose Y."/>
            <person name="Fujisawa M."/>
            <person name="Namiki N."/>
            <person name="Mizuno H."/>
            <person name="Yamamoto K."/>
            <person name="Antonio B.A."/>
            <person name="Baba T."/>
            <person name="Sakata K."/>
            <person name="Nagamura Y."/>
            <person name="Aoki H."/>
            <person name="Arikawa K."/>
            <person name="Arita K."/>
            <person name="Bito T."/>
            <person name="Chiden Y."/>
            <person name="Fujitsuka N."/>
            <person name="Fukunaka R."/>
            <person name="Hamada M."/>
            <person name="Harada C."/>
            <person name="Hayashi A."/>
            <person name="Hijishita S."/>
            <person name="Honda M."/>
            <person name="Hosokawa S."/>
            <person name="Ichikawa Y."/>
            <person name="Idonuma A."/>
            <person name="Iijima M."/>
            <person name="Ikeda M."/>
            <person name="Ikeno M."/>
            <person name="Ito K."/>
            <person name="Ito S."/>
            <person name="Ito T."/>
            <person name="Ito Y."/>
            <person name="Ito Y."/>
            <person name="Iwabuchi A."/>
            <person name="Kamiya K."/>
            <person name="Karasawa W."/>
            <person name="Kurita K."/>
            <person name="Katagiri S."/>
            <person name="Kikuta A."/>
            <person name="Kobayashi H."/>
            <person name="Kobayashi N."/>
            <person name="Machita K."/>
            <person name="Maehara T."/>
            <person name="Masukawa M."/>
            <person name="Mizubayashi T."/>
            <person name="Mukai Y."/>
            <person name="Nagasaki H."/>
            <person name="Nagata Y."/>
            <person name="Naito S."/>
            <person name="Nakashima M."/>
            <person name="Nakama Y."/>
            <person name="Nakamichi Y."/>
            <person name="Nakamura M."/>
            <person name="Meguro A."/>
            <person name="Negishi M."/>
            <person name="Ohta I."/>
            <person name="Ohta T."/>
            <person name="Okamoto M."/>
            <person name="Ono N."/>
            <person name="Saji S."/>
            <person name="Sakaguchi M."/>
            <person name="Sakai K."/>
            <person name="Shibata M."/>
            <person name="Shimokawa T."/>
            <person name="Song J."/>
            <person name="Takazaki Y."/>
            <person name="Terasawa K."/>
            <person name="Tsugane M."/>
            <person name="Tsuji K."/>
            <person name="Ueda S."/>
            <person name="Waki K."/>
            <person name="Yamagata H."/>
            <person name="Yamamoto M."/>
            <person name="Yamamoto S."/>
            <person name="Yamane H."/>
            <person name="Yoshiki S."/>
            <person name="Yoshihara R."/>
            <person name="Yukawa K."/>
            <person name="Zhong H."/>
            <person name="Yano M."/>
            <person name="Yuan Q."/>
            <person name="Ouyang S."/>
            <person name="Liu J."/>
            <person name="Jones K.M."/>
            <person name="Gansberger K."/>
            <person name="Moffat K."/>
            <person name="Hill J."/>
            <person name="Bera J."/>
            <person name="Fadrosh D."/>
            <person name="Jin S."/>
            <person name="Johri S."/>
            <person name="Kim M."/>
            <person name="Overton L."/>
            <person name="Reardon M."/>
            <person name="Tsitrin T."/>
            <person name="Vuong H."/>
            <person name="Weaver B."/>
            <person name="Ciecko A."/>
            <person name="Tallon L."/>
            <person name="Jackson J."/>
            <person name="Pai G."/>
            <person name="Aken S.V."/>
            <person name="Utterback T."/>
            <person name="Reidmuller S."/>
            <person name="Feldblyum T."/>
            <person name="Hsiao J."/>
            <person name="Zismann V."/>
            <person name="Iobst S."/>
            <person name="de Vazeille A.R."/>
            <person name="Buell C.R."/>
            <person name="Ying K."/>
            <person name="Li Y."/>
            <person name="Lu T."/>
            <person name="Huang Y."/>
            <person name="Zhao Q."/>
            <person name="Feng Q."/>
            <person name="Zhang L."/>
            <person name="Zhu J."/>
            <person name="Weng Q."/>
            <person name="Mu J."/>
            <person name="Lu Y."/>
            <person name="Fan D."/>
            <person name="Liu Y."/>
            <person name="Guan J."/>
            <person name="Zhang Y."/>
            <person name="Yu S."/>
            <person name="Liu X."/>
            <person name="Zhang Y."/>
            <person name="Hong G."/>
            <person name="Han B."/>
            <person name="Choisne N."/>
            <person name="Demange N."/>
            <person name="Orjeda G."/>
            <person name="Samain S."/>
            <person name="Cattolico L."/>
            <person name="Pelletier E."/>
            <person name="Couloux A."/>
            <person name="Segurens B."/>
            <person name="Wincker P."/>
            <person name="D'Hont A."/>
            <person name="Scarpelli C."/>
            <person name="Weissenbach J."/>
            <person name="Salanoubat M."/>
            <person name="Quetier F."/>
            <person name="Yu Y."/>
            <person name="Kim H.R."/>
            <person name="Rambo T."/>
            <person name="Currie J."/>
            <person name="Collura K."/>
            <person name="Luo M."/>
            <person name="Yang T."/>
            <person name="Ammiraju J.S.S."/>
            <person name="Engler F."/>
            <person name="Soderlund C."/>
            <person name="Wing R.A."/>
            <person name="Palmer L.E."/>
            <person name="de la Bastide M."/>
            <person name="Spiegel L."/>
            <person name="Nascimento L."/>
            <person name="Zutavern T."/>
            <person name="O'Shaughnessy A."/>
            <person name="Dike S."/>
            <person name="Dedhia N."/>
            <person name="Preston R."/>
            <person name="Balija V."/>
            <person name="McCombie W.R."/>
            <person name="Chow T."/>
            <person name="Chen H."/>
            <person name="Chung M."/>
            <person name="Chen C."/>
            <person name="Shaw J."/>
            <person name="Wu H."/>
            <person name="Hsiao K."/>
            <person name="Chao Y."/>
            <person name="Chu M."/>
            <person name="Cheng C."/>
            <person name="Hour A."/>
            <person name="Lee P."/>
            <person name="Lin S."/>
            <person name="Lin Y."/>
            <person name="Liou J."/>
            <person name="Liu S."/>
            <person name="Hsing Y."/>
            <person name="Raghuvanshi S."/>
            <person name="Mohanty A."/>
            <person name="Bharti A.K."/>
            <person name="Gaur A."/>
            <person name="Gupta V."/>
            <person name="Kumar D."/>
            <person name="Ravi V."/>
            <person name="Vij S."/>
            <person name="Kapur A."/>
            <person name="Khurana P."/>
            <person name="Khurana P."/>
            <person name="Khurana J.P."/>
            <person name="Tyagi A.K."/>
            <person name="Gaikwad K."/>
            <person name="Singh A."/>
            <person name="Dalal V."/>
            <person name="Srivastava S."/>
            <person name="Dixit A."/>
            <person name="Pal A.K."/>
            <person name="Ghazi I.A."/>
            <person name="Yadav M."/>
            <person name="Pandit A."/>
            <person name="Bhargava A."/>
            <person name="Sureshbabu K."/>
            <person name="Batra K."/>
            <person name="Sharma T.R."/>
            <person name="Mohapatra T."/>
            <person name="Singh N.K."/>
            <person name="Messing J."/>
            <person name="Nelson A.B."/>
            <person name="Fuks G."/>
            <person name="Kavchok S."/>
            <person name="Keizer G."/>
            <person name="Linton E."/>
            <person name="Llaca V."/>
            <person name="Song R."/>
            <person name="Tanyolac B."/>
            <person name="Young S."/>
            <person name="Ho-Il K."/>
            <person name="Hahn J.H."/>
            <person name="Sangsakoo G."/>
            <person name="Vanavichit A."/>
            <person name="de Mattos Luiz.A.T."/>
            <person name="Zimmer P.D."/>
            <person name="Malone G."/>
            <person name="Dellagostin O."/>
            <person name="de Oliveira A.C."/>
            <person name="Bevan M."/>
            <person name="Bancroft I."/>
            <person name="Minx P."/>
            <person name="Cordum H."/>
            <person name="Wilson R."/>
            <person name="Cheng Z."/>
            <person name="Jin W."/>
            <person name="Jiang J."/>
            <person name="Leong S.A."/>
            <person name="Iwama H."/>
            <person name="Gojobori T."/>
            <person name="Itoh T."/>
            <person name="Niimura Y."/>
            <person name="Fujii Y."/>
            <person name="Habara T."/>
            <person name="Sakai H."/>
            <person name="Sato Y."/>
            <person name="Wilson G."/>
            <person name="Kumar K."/>
            <person name="McCouch S."/>
            <person name="Juretic N."/>
            <person name="Hoen D."/>
            <person name="Wright S."/>
            <person name="Bruskiewich R."/>
            <person name="Bureau T."/>
            <person name="Miyao A."/>
            <person name="Hirochika H."/>
            <person name="Nishikawa T."/>
            <person name="Kadowaki K."/>
            <person name="Sugiura M."/>
            <person name="Burr B."/>
            <person name="Sasaki T."/>
        </authorList>
    </citation>
    <scope>NUCLEOTIDE SEQUENCE [LARGE SCALE GENOMIC DNA]</scope>
    <source>
        <strain evidence="3">cv. Nipponbare</strain>
    </source>
</reference>
<reference evidence="1" key="5">
    <citation type="submission" date="2006-11" db="EMBL/GenBank/DDBJ databases">
        <title>.</title>
        <authorList>
            <person name="Buell C."/>
            <person name="Yuan Q."/>
            <person name="Ouyang S."/>
            <person name="Liu J."/>
            <person name="Gansberger K."/>
            <person name="Jones K."/>
            <person name="Overton II L."/>
            <person name="Tsitrin T."/>
            <person name="Kim M."/>
            <person name="Bera J."/>
            <person name="Jin S."/>
            <person name="Fadrosh D."/>
            <person name="Tallon L."/>
            <person name="Koo H."/>
            <person name="Zismann V."/>
            <person name="Hsiao J."/>
            <person name="Blunt S."/>
            <person name="Vanaken S."/>
            <person name="Riedmuller S."/>
            <person name="Utterback T."/>
            <person name="Feldblyum T."/>
            <person name="Yang Q."/>
            <person name="Haas B."/>
            <person name="Suh B."/>
            <person name="Peterson J."/>
            <person name="Quackenbush J."/>
            <person name="White O."/>
            <person name="Salzberg S."/>
            <person name="Fraser C."/>
        </authorList>
    </citation>
    <scope>NUCLEOTIDE SEQUENCE</scope>
</reference>
<organism evidence="1 3">
    <name type="scientific">Oryza sativa subsp. japonica</name>
    <name type="common">Rice</name>
    <dbReference type="NCBI Taxonomy" id="39947"/>
    <lineage>
        <taxon>Eukaryota</taxon>
        <taxon>Viridiplantae</taxon>
        <taxon>Streptophyta</taxon>
        <taxon>Embryophyta</taxon>
        <taxon>Tracheophyta</taxon>
        <taxon>Spermatophyta</taxon>
        <taxon>Magnoliopsida</taxon>
        <taxon>Liliopsida</taxon>
        <taxon>Poales</taxon>
        <taxon>Poaceae</taxon>
        <taxon>BOP clade</taxon>
        <taxon>Oryzoideae</taxon>
        <taxon>Oryzeae</taxon>
        <taxon>Oryzinae</taxon>
        <taxon>Oryza</taxon>
        <taxon>Oryza sativa</taxon>
    </lineage>
</organism>
<dbReference type="EMBL" id="AC120535">
    <property type="protein sequence ID" value="AAO73221.1"/>
    <property type="molecule type" value="Genomic_DNA"/>
</dbReference>
<sequence length="91" mass="10066">MENATLSNCGSSTDILSNCGSSTAQPVERGLFDSPACRTGAVRQVLSNGSLPISSPVALWPFDRRPIELHPFDRDLFSRFSPVDHYFYDFP</sequence>
<proteinExistence type="predicted"/>
<name>Q10FV8_ORYSJ</name>
<evidence type="ECO:0000313" key="2">
    <source>
        <dbReference type="EMBL" id="AAT78824.1"/>
    </source>
</evidence>
<dbReference type="AlphaFoldDB" id="Q10FV8"/>
<reference evidence="1" key="3">
    <citation type="submission" date="2005-04" db="EMBL/GenBank/DDBJ databases">
        <authorList>
            <person name="Buell R."/>
        </authorList>
    </citation>
    <scope>NUCLEOTIDE SEQUENCE</scope>
</reference>
<reference evidence="2" key="4">
    <citation type="submission" date="2006-01" db="EMBL/GenBank/DDBJ databases">
        <title>Oryza sativa chromosome 3 BAC OSJNBb0023J24 genomic sequence.</title>
        <authorList>
            <person name="Buell C.R."/>
            <person name="Yuan Q."/>
            <person name="Ouyang S."/>
            <person name="Liu J."/>
            <person name="Gansberger K."/>
            <person name="Jones K.M."/>
            <person name="Overton II L.L."/>
            <person name="Tsitrin T."/>
            <person name="Kim M.M."/>
            <person name="Bera J.J."/>
            <person name="Jin S.S."/>
            <person name="Fadrosh D.W."/>
            <person name="Tallon L.J."/>
            <person name="Koo H."/>
            <person name="Zismann V."/>
            <person name="Hsiao J."/>
            <person name="Blunt S."/>
            <person name="Vanaken S.S."/>
            <person name="Riedmuller S.B."/>
            <person name="Utterback T.T."/>
            <person name="Feldblyum T.V."/>
            <person name="Yang Q.Q."/>
            <person name="Haas B.J."/>
            <person name="Suh B.B."/>
            <person name="Peterson J.J."/>
            <person name="Quackenbush J."/>
            <person name="White O."/>
            <person name="Salzberg S.L."/>
            <person name="Fraser C.M."/>
        </authorList>
    </citation>
    <scope>NUCLEOTIDE SEQUENCE</scope>
</reference>
<evidence type="ECO:0000313" key="1">
    <source>
        <dbReference type="EMBL" id="AAO73221.1"/>
    </source>
</evidence>
<dbReference type="Proteomes" id="UP000000763">
    <property type="component" value="Chromosome 3"/>
</dbReference>
<accession>Q10FV8</accession>